<evidence type="ECO:0000256" key="6">
    <source>
        <dbReference type="ARBA" id="ARBA00022670"/>
    </source>
</evidence>
<evidence type="ECO:0000256" key="12">
    <source>
        <dbReference type="PIRSR" id="PIRSR634015-1"/>
    </source>
</evidence>
<dbReference type="Pfam" id="PF01433">
    <property type="entry name" value="Peptidase_M1"/>
    <property type="match status" value="1"/>
</dbReference>
<dbReference type="InterPro" id="IPR016024">
    <property type="entry name" value="ARM-type_fold"/>
</dbReference>
<evidence type="ECO:0000256" key="2">
    <source>
        <dbReference type="ARBA" id="ARBA00004609"/>
    </source>
</evidence>
<dbReference type="InterPro" id="IPR042097">
    <property type="entry name" value="Aminopeptidase_N-like_N_sf"/>
</dbReference>
<feature type="binding site" evidence="13">
    <location>
        <position position="297"/>
    </location>
    <ligand>
        <name>Zn(2+)</name>
        <dbReference type="ChEBI" id="CHEBI:29105"/>
        <note>catalytic</note>
    </ligand>
</feature>
<dbReference type="SUPFAM" id="SSF55486">
    <property type="entry name" value="Metalloproteases ('zincins'), catalytic domain"/>
    <property type="match status" value="1"/>
</dbReference>
<dbReference type="GO" id="GO:0098552">
    <property type="term" value="C:side of membrane"/>
    <property type="evidence" value="ECO:0007669"/>
    <property type="project" value="UniProtKB-KW"/>
</dbReference>
<dbReference type="GO" id="GO:0004177">
    <property type="term" value="F:aminopeptidase activity"/>
    <property type="evidence" value="ECO:0007669"/>
    <property type="project" value="TreeGrafter"/>
</dbReference>
<dbReference type="AlphaFoldDB" id="A0AAN9TWY4"/>
<dbReference type="InterPro" id="IPR034015">
    <property type="entry name" value="M1_LTA4H"/>
</dbReference>
<dbReference type="GO" id="GO:0008237">
    <property type="term" value="F:metallopeptidase activity"/>
    <property type="evidence" value="ECO:0007669"/>
    <property type="project" value="UniProtKB-KW"/>
</dbReference>
<keyword evidence="4" id="KW-0963">Cytoplasm</keyword>
<dbReference type="Pfam" id="PF09127">
    <property type="entry name" value="Leuk-A4-hydro_C"/>
    <property type="match status" value="1"/>
</dbReference>
<dbReference type="Gene3D" id="1.25.40.320">
    <property type="entry name" value="Peptidase M1, leukotriene A4 hydrolase/aminopeptidase C-terminal domain"/>
    <property type="match status" value="1"/>
</dbReference>
<keyword evidence="8" id="KW-0378">Hydrolase</keyword>
<dbReference type="InterPro" id="IPR038502">
    <property type="entry name" value="M1_LTA-4_hydro/amino_C_sf"/>
</dbReference>
<keyword evidence="5" id="KW-0325">Glycoprotein</keyword>
<comment type="cofactor">
    <cofactor evidence="13">
        <name>Zn(2+)</name>
        <dbReference type="ChEBI" id="CHEBI:29105"/>
    </cofactor>
    <text evidence="13">Binds 1 zinc ion per subunit.</text>
</comment>
<dbReference type="GO" id="GO:0008270">
    <property type="term" value="F:zinc ion binding"/>
    <property type="evidence" value="ECO:0007669"/>
    <property type="project" value="InterPro"/>
</dbReference>
<accession>A0AAN9TWY4</accession>
<keyword evidence="10" id="KW-0482">Metalloprotease</keyword>
<dbReference type="GO" id="GO:0005829">
    <property type="term" value="C:cytosol"/>
    <property type="evidence" value="ECO:0007669"/>
    <property type="project" value="TreeGrafter"/>
</dbReference>
<feature type="binding site" evidence="13">
    <location>
        <position position="301"/>
    </location>
    <ligand>
        <name>Zn(2+)</name>
        <dbReference type="ChEBI" id="CHEBI:29105"/>
        <note>catalytic</note>
    </ligand>
</feature>
<dbReference type="GO" id="GO:0043171">
    <property type="term" value="P:peptide catabolic process"/>
    <property type="evidence" value="ECO:0007669"/>
    <property type="project" value="TreeGrafter"/>
</dbReference>
<evidence type="ECO:0000256" key="5">
    <source>
        <dbReference type="ARBA" id="ARBA00022622"/>
    </source>
</evidence>
<evidence type="ECO:0000256" key="3">
    <source>
        <dbReference type="ARBA" id="ARBA00010136"/>
    </source>
</evidence>
<dbReference type="InterPro" id="IPR001930">
    <property type="entry name" value="Peptidase_M1"/>
</dbReference>
<dbReference type="GO" id="GO:0004301">
    <property type="term" value="F:epoxide hydrolase activity"/>
    <property type="evidence" value="ECO:0007669"/>
    <property type="project" value="TreeGrafter"/>
</dbReference>
<evidence type="ECO:0000256" key="10">
    <source>
        <dbReference type="ARBA" id="ARBA00023049"/>
    </source>
</evidence>
<keyword evidence="16" id="KW-1185">Reference proteome</keyword>
<dbReference type="SUPFAM" id="SSF63737">
    <property type="entry name" value="Leukotriene A4 hydrolase N-terminal domain"/>
    <property type="match status" value="1"/>
</dbReference>
<evidence type="ECO:0000256" key="7">
    <source>
        <dbReference type="ARBA" id="ARBA00022723"/>
    </source>
</evidence>
<comment type="subcellular location">
    <subcellularLocation>
        <location evidence="2">Cell membrane</location>
        <topology evidence="2">Lipid-anchor</topology>
        <topology evidence="2">GPI-anchor</topology>
    </subcellularLocation>
    <subcellularLocation>
        <location evidence="1">Cytoplasm</location>
    </subcellularLocation>
</comment>
<dbReference type="GO" id="GO:0006508">
    <property type="term" value="P:proteolysis"/>
    <property type="evidence" value="ECO:0007669"/>
    <property type="project" value="UniProtKB-KW"/>
</dbReference>
<dbReference type="GO" id="GO:0005886">
    <property type="term" value="C:plasma membrane"/>
    <property type="evidence" value="ECO:0007669"/>
    <property type="project" value="UniProtKB-SubCell"/>
</dbReference>
<dbReference type="InterPro" id="IPR015211">
    <property type="entry name" value="Peptidase_M1_C"/>
</dbReference>
<evidence type="ECO:0000313" key="16">
    <source>
        <dbReference type="Proteomes" id="UP001367676"/>
    </source>
</evidence>
<keyword evidence="7 13" id="KW-0479">Metal-binding</keyword>
<comment type="similarity">
    <text evidence="3">Belongs to the peptidase M1 family.</text>
</comment>
<evidence type="ECO:0000256" key="8">
    <source>
        <dbReference type="ARBA" id="ARBA00022801"/>
    </source>
</evidence>
<dbReference type="InterPro" id="IPR045357">
    <property type="entry name" value="Aminopeptidase_N-like_N"/>
</dbReference>
<dbReference type="PANTHER" id="PTHR45726:SF3">
    <property type="entry name" value="LEUKOTRIENE A-4 HYDROLASE"/>
    <property type="match status" value="1"/>
</dbReference>
<keyword evidence="11" id="KW-0449">Lipoprotein</keyword>
<keyword evidence="5" id="KW-0472">Membrane</keyword>
<evidence type="ECO:0000259" key="14">
    <source>
        <dbReference type="SMART" id="SM01263"/>
    </source>
</evidence>
<gene>
    <name evidence="15" type="ORF">V9T40_013319</name>
</gene>
<evidence type="ECO:0000256" key="13">
    <source>
        <dbReference type="PIRSR" id="PIRSR634015-3"/>
    </source>
</evidence>
<name>A0AAN9TWY4_9HEMI</name>
<dbReference type="Proteomes" id="UP001367676">
    <property type="component" value="Unassembled WGS sequence"/>
</dbReference>
<dbReference type="InterPro" id="IPR027268">
    <property type="entry name" value="Peptidase_M4/M1_CTD_sf"/>
</dbReference>
<dbReference type="InterPro" id="IPR049980">
    <property type="entry name" value="LTA4H_cat"/>
</dbReference>
<dbReference type="Gene3D" id="3.30.2010.30">
    <property type="match status" value="1"/>
</dbReference>
<dbReference type="PRINTS" id="PR00756">
    <property type="entry name" value="ALADIPTASE"/>
</dbReference>
<dbReference type="CDD" id="cd09599">
    <property type="entry name" value="M1_LTA4H"/>
    <property type="match status" value="1"/>
</dbReference>
<dbReference type="Gene3D" id="1.10.390.10">
    <property type="entry name" value="Neutral Protease Domain 2"/>
    <property type="match status" value="1"/>
</dbReference>
<keyword evidence="6" id="KW-0645">Protease</keyword>
<evidence type="ECO:0000256" key="1">
    <source>
        <dbReference type="ARBA" id="ARBA00004496"/>
    </source>
</evidence>
<keyword evidence="9 13" id="KW-0862">Zinc</keyword>
<keyword evidence="5" id="KW-0336">GPI-anchor</keyword>
<dbReference type="EMBL" id="JBBCAQ010000018">
    <property type="protein sequence ID" value="KAK7595494.1"/>
    <property type="molecule type" value="Genomic_DNA"/>
</dbReference>
<feature type="binding site" evidence="13">
    <location>
        <position position="320"/>
    </location>
    <ligand>
        <name>Zn(2+)</name>
        <dbReference type="ChEBI" id="CHEBI:29105"/>
        <note>catalytic</note>
    </ligand>
</feature>
<protein>
    <recommendedName>
        <fullName evidence="14">Peptidase M1 leukotriene A4 hydrolase/aminopeptidase C-terminal domain-containing protein</fullName>
    </recommendedName>
</protein>
<dbReference type="SUPFAM" id="SSF48371">
    <property type="entry name" value="ARM repeat"/>
    <property type="match status" value="1"/>
</dbReference>
<feature type="domain" description="Peptidase M1 leukotriene A4 hydrolase/aminopeptidase C-terminal" evidence="14">
    <location>
        <begin position="464"/>
        <end position="608"/>
    </location>
</feature>
<feature type="active site" description="Proton donor" evidence="12">
    <location>
        <position position="385"/>
    </location>
</feature>
<proteinExistence type="inferred from homology"/>
<reference evidence="15 16" key="1">
    <citation type="submission" date="2024-03" db="EMBL/GenBank/DDBJ databases">
        <title>Adaptation during the transition from Ophiocordyceps entomopathogen to insect associate is accompanied by gene loss and intensified selection.</title>
        <authorList>
            <person name="Ward C.M."/>
            <person name="Onetto C.A."/>
            <person name="Borneman A.R."/>
        </authorList>
    </citation>
    <scope>NUCLEOTIDE SEQUENCE [LARGE SCALE GENOMIC DNA]</scope>
    <source>
        <strain evidence="15">AWRI1</strain>
        <tissue evidence="15">Single Adult Female</tissue>
    </source>
</reference>
<evidence type="ECO:0000256" key="4">
    <source>
        <dbReference type="ARBA" id="ARBA00022490"/>
    </source>
</evidence>
<dbReference type="Pfam" id="PF17900">
    <property type="entry name" value="Peptidase_M1_N"/>
    <property type="match status" value="1"/>
</dbReference>
<evidence type="ECO:0000256" key="11">
    <source>
        <dbReference type="ARBA" id="ARBA00023288"/>
    </source>
</evidence>
<dbReference type="FunFam" id="2.60.40.1730:FF:000004">
    <property type="entry name" value="Leukotriene A(4) hydrolase"/>
    <property type="match status" value="1"/>
</dbReference>
<dbReference type="SMART" id="SM01263">
    <property type="entry name" value="Leuk-A4-hydro_C"/>
    <property type="match status" value="1"/>
</dbReference>
<dbReference type="PANTHER" id="PTHR45726">
    <property type="entry name" value="LEUKOTRIENE A-4 HYDROLASE"/>
    <property type="match status" value="1"/>
</dbReference>
<evidence type="ECO:0000313" key="15">
    <source>
        <dbReference type="EMBL" id="KAK7595494.1"/>
    </source>
</evidence>
<dbReference type="FunFam" id="3.30.2010.30:FF:000001">
    <property type="entry name" value="Leukotriene A(4) hydrolase"/>
    <property type="match status" value="1"/>
</dbReference>
<dbReference type="Gene3D" id="2.60.40.1730">
    <property type="entry name" value="tricorn interacting facor f3 domain"/>
    <property type="match status" value="1"/>
</dbReference>
<dbReference type="FunFam" id="1.10.390.10:FF:000003">
    <property type="entry name" value="Leukotriene A(4) hydrolase"/>
    <property type="match status" value="1"/>
</dbReference>
<dbReference type="InterPro" id="IPR014782">
    <property type="entry name" value="Peptidase_M1_dom"/>
</dbReference>
<feature type="active site" description="Proton acceptor" evidence="12">
    <location>
        <position position="298"/>
    </location>
</feature>
<evidence type="ECO:0000256" key="9">
    <source>
        <dbReference type="ARBA" id="ARBA00022833"/>
    </source>
</evidence>
<comment type="caution">
    <text evidence="15">The sequence shown here is derived from an EMBL/GenBank/DDBJ whole genome shotgun (WGS) entry which is preliminary data.</text>
</comment>
<organism evidence="15 16">
    <name type="scientific">Parthenolecanium corni</name>
    <dbReference type="NCBI Taxonomy" id="536013"/>
    <lineage>
        <taxon>Eukaryota</taxon>
        <taxon>Metazoa</taxon>
        <taxon>Ecdysozoa</taxon>
        <taxon>Arthropoda</taxon>
        <taxon>Hexapoda</taxon>
        <taxon>Insecta</taxon>
        <taxon>Pterygota</taxon>
        <taxon>Neoptera</taxon>
        <taxon>Paraneoptera</taxon>
        <taxon>Hemiptera</taxon>
        <taxon>Sternorrhyncha</taxon>
        <taxon>Coccoidea</taxon>
        <taxon>Coccidae</taxon>
        <taxon>Parthenolecanium</taxon>
    </lineage>
</organism>
<sequence length="616" mass="70683">MNHRLSKSDPGSYSNPEEVIVSHMDLFLDVNFSNETLAGYVLLTAVKKSKKAEKLVLDSRDLYIQKITNQNDGVELSYSHGESIRSFGSKLSIKLPKTTTEKLVIKIEYHTSPDATALHWLKPNQTVGQKLPYVFSQCQPDHCRSLVPCQDSSGVKGTYNANISAPPEFTVVMSAVPTGKSKVEKSRKKSYQFSQTLPVPAYLIAIAVGDLSQKKIGPRSTVWAEPDLIEKAAYEFEEIDSLLKTAEDICGPYQWKIYDILVLPPAFPFGGMENACVTFVTPTVLVGDRSLLYVIAHEISHSWSGNLVSVKNYEHFWLNEGISTFIERKIGGRSKGEPYRHLRAIGGIRDLRETVNVLGEENPLTRLVVDLSGVNPDDAFSKIVYEKGHTFLFYLEDLLGGSEKFEHFLRSFFNKFSHQSVDTNDFKSHLLTVFKDTKESKSIEWDQWLFSPGMPQIIPEYDRSLQIPCTLLVNRWIQWRIDRPYSFRDTDLKLFMSEQVEEFLAQLLEKVPLPVPKLRLMNHLYKMNSYRNSEIRVRWLRICIRSRWLELVDLALSFAVEQGQIKYTQPIFRDLFSWDEIKEKAVQKFNESKFRMTQTLVDSIQKDVNEMNISSE</sequence>